<reference evidence="2 3" key="1">
    <citation type="submission" date="2023-02" db="EMBL/GenBank/DDBJ databases">
        <title>Dictyobacter halimunensis sp. nov., a new member of the class Ktedonobacteria from forest soil in a geothermal area.</title>
        <authorList>
            <person name="Rachmania M.K."/>
            <person name="Ningsih F."/>
            <person name="Sakai Y."/>
            <person name="Yabe S."/>
            <person name="Yokota A."/>
            <person name="Sjamsuridzal W."/>
        </authorList>
    </citation>
    <scope>NUCLEOTIDE SEQUENCE [LARGE SCALE GENOMIC DNA]</scope>
    <source>
        <strain evidence="2 3">S3.2.2.5</strain>
    </source>
</reference>
<comment type="caution">
    <text evidence="2">The sequence shown here is derived from an EMBL/GenBank/DDBJ whole genome shotgun (WGS) entry which is preliminary data.</text>
</comment>
<proteinExistence type="predicted"/>
<dbReference type="PANTHER" id="PTHR43283:SF7">
    <property type="entry name" value="BETA-LACTAMASE-RELATED DOMAIN-CONTAINING PROTEIN"/>
    <property type="match status" value="1"/>
</dbReference>
<evidence type="ECO:0000313" key="3">
    <source>
        <dbReference type="Proteomes" id="UP001344906"/>
    </source>
</evidence>
<dbReference type="InterPro" id="IPR001466">
    <property type="entry name" value="Beta-lactam-related"/>
</dbReference>
<dbReference type="Gene3D" id="3.40.710.10">
    <property type="entry name" value="DD-peptidase/beta-lactamase superfamily"/>
    <property type="match status" value="1"/>
</dbReference>
<dbReference type="PANTHER" id="PTHR43283">
    <property type="entry name" value="BETA-LACTAMASE-RELATED"/>
    <property type="match status" value="1"/>
</dbReference>
<keyword evidence="3" id="KW-1185">Reference proteome</keyword>
<name>A0ABQ6G6Z5_9CHLR</name>
<dbReference type="SUPFAM" id="SSF56601">
    <property type="entry name" value="beta-lactamase/transpeptidase-like"/>
    <property type="match status" value="1"/>
</dbReference>
<dbReference type="InterPro" id="IPR050789">
    <property type="entry name" value="Diverse_Enzym_Activities"/>
</dbReference>
<dbReference type="EMBL" id="BSRI01000002">
    <property type="protein sequence ID" value="GLV61064.1"/>
    <property type="molecule type" value="Genomic_DNA"/>
</dbReference>
<feature type="domain" description="Beta-lactamase-related" evidence="1">
    <location>
        <begin position="31"/>
        <end position="300"/>
    </location>
</feature>
<accession>A0ABQ6G6Z5</accession>
<evidence type="ECO:0000259" key="1">
    <source>
        <dbReference type="Pfam" id="PF00144"/>
    </source>
</evidence>
<protein>
    <recommendedName>
        <fullName evidence="1">Beta-lactamase-related domain-containing protein</fullName>
    </recommendedName>
</protein>
<dbReference type="Proteomes" id="UP001344906">
    <property type="component" value="Unassembled WGS sequence"/>
</dbReference>
<dbReference type="InterPro" id="IPR012338">
    <property type="entry name" value="Beta-lactam/transpept-like"/>
</dbReference>
<dbReference type="Pfam" id="PF00144">
    <property type="entry name" value="Beta-lactamase"/>
    <property type="match status" value="1"/>
</dbReference>
<organism evidence="2 3">
    <name type="scientific">Dictyobacter halimunensis</name>
    <dbReference type="NCBI Taxonomy" id="3026934"/>
    <lineage>
        <taxon>Bacteria</taxon>
        <taxon>Bacillati</taxon>
        <taxon>Chloroflexota</taxon>
        <taxon>Ktedonobacteria</taxon>
        <taxon>Ktedonobacterales</taxon>
        <taxon>Dictyobacteraceae</taxon>
        <taxon>Dictyobacter</taxon>
    </lineage>
</organism>
<sequence length="483" mass="53867">MDHGTSLQLSTAEAQGISSAAVQSFIDAVEERRLGVQSLILMRNGRIVAEGWWRPYAEQLSHSMYSVSKSFTATAIGLAVSEGRLSVNDAVLSFFPSYVTPEIKANMEALQVRHLLAMSTGHEKDTFPLLTREPEGDWVRIFLSTPITYEPGTHFLYNTGASFMLSAILQSLTGQTVLEYLGPRLFQPLGIENAAWESNRDGINLGGTGLSIKTLDLAKLGQLFLQRGVWNGKRVVPEEWVEEASSIHTPNGDDPNDDWQQGYGYQMWRCRHNAYRADGAFGQFSVIMPDQNAVLALTSGTSDMHAILDEVWKHILPGMHAEPLPDNAEAANKLTKRLADLALPLPEVLPAAPETAARIEKRTIRLEANELRIEEVSLEFGQEESVFTALDNKGVRHTIRCGRTDWISGTSTLWYRRDSSTEMAVAAHGGWANEHTFVMTWQYVETPFCHVVTFDFGSDEIDVSIKIVPFWQDHDEHIKGHLV</sequence>
<gene>
    <name evidence="2" type="ORF">KDH_78810</name>
</gene>
<dbReference type="RefSeq" id="WP_338258343.1">
    <property type="nucleotide sequence ID" value="NZ_BSRI01000002.1"/>
</dbReference>
<evidence type="ECO:0000313" key="2">
    <source>
        <dbReference type="EMBL" id="GLV61064.1"/>
    </source>
</evidence>